<feature type="transmembrane region" description="Helical" evidence="7">
    <location>
        <begin position="12"/>
        <end position="33"/>
    </location>
</feature>
<dbReference type="InterPro" id="IPR000515">
    <property type="entry name" value="MetI-like"/>
</dbReference>
<feature type="transmembrane region" description="Helical" evidence="7">
    <location>
        <begin position="70"/>
        <end position="94"/>
    </location>
</feature>
<evidence type="ECO:0000259" key="8">
    <source>
        <dbReference type="PROSITE" id="PS50928"/>
    </source>
</evidence>
<dbReference type="RefSeq" id="WP_121247661.1">
    <property type="nucleotide sequence ID" value="NZ_RBIL01000001.1"/>
</dbReference>
<keyword evidence="5 7" id="KW-1133">Transmembrane helix</keyword>
<dbReference type="PROSITE" id="PS50928">
    <property type="entry name" value="ABC_TM1"/>
    <property type="match status" value="1"/>
</dbReference>
<protein>
    <submittedName>
        <fullName evidence="9">Raffinose/stachyose/melibiose transport system permease protein</fullName>
    </submittedName>
</protein>
<comment type="caution">
    <text evidence="9">The sequence shown here is derived from an EMBL/GenBank/DDBJ whole genome shotgun (WGS) entry which is preliminary data.</text>
</comment>
<dbReference type="GO" id="GO:0055085">
    <property type="term" value="P:transmembrane transport"/>
    <property type="evidence" value="ECO:0007669"/>
    <property type="project" value="InterPro"/>
</dbReference>
<comment type="subcellular location">
    <subcellularLocation>
        <location evidence="1 7">Cell membrane</location>
        <topology evidence="1 7">Multi-pass membrane protein</topology>
    </subcellularLocation>
</comment>
<evidence type="ECO:0000256" key="7">
    <source>
        <dbReference type="RuleBase" id="RU363032"/>
    </source>
</evidence>
<dbReference type="PANTHER" id="PTHR43744:SF12">
    <property type="entry name" value="ABC TRANSPORTER PERMEASE PROTEIN MG189-RELATED"/>
    <property type="match status" value="1"/>
</dbReference>
<feature type="transmembrane region" description="Helical" evidence="7">
    <location>
        <begin position="135"/>
        <end position="154"/>
    </location>
</feature>
<feature type="transmembrane region" description="Helical" evidence="7">
    <location>
        <begin position="237"/>
        <end position="258"/>
    </location>
</feature>
<feature type="transmembrane region" description="Helical" evidence="7">
    <location>
        <begin position="101"/>
        <end position="123"/>
    </location>
</feature>
<gene>
    <name evidence="9" type="ORF">C8N24_0505</name>
</gene>
<evidence type="ECO:0000256" key="4">
    <source>
        <dbReference type="ARBA" id="ARBA00022692"/>
    </source>
</evidence>
<accession>A0A660L6K1</accession>
<evidence type="ECO:0000256" key="1">
    <source>
        <dbReference type="ARBA" id="ARBA00004651"/>
    </source>
</evidence>
<dbReference type="PANTHER" id="PTHR43744">
    <property type="entry name" value="ABC TRANSPORTER PERMEASE PROTEIN MG189-RELATED-RELATED"/>
    <property type="match status" value="1"/>
</dbReference>
<evidence type="ECO:0000256" key="5">
    <source>
        <dbReference type="ARBA" id="ARBA00022989"/>
    </source>
</evidence>
<dbReference type="EMBL" id="RBIL01000001">
    <property type="protein sequence ID" value="RKQ90692.1"/>
    <property type="molecule type" value="Genomic_DNA"/>
</dbReference>
<dbReference type="AlphaFoldDB" id="A0A660L6K1"/>
<dbReference type="Proteomes" id="UP000278962">
    <property type="component" value="Unassembled WGS sequence"/>
</dbReference>
<dbReference type="OrthoDB" id="3521657at2"/>
<name>A0A660L6K1_9ACTN</name>
<dbReference type="InterPro" id="IPR035906">
    <property type="entry name" value="MetI-like_sf"/>
</dbReference>
<comment type="similarity">
    <text evidence="7">Belongs to the binding-protein-dependent transport system permease family.</text>
</comment>
<evidence type="ECO:0000313" key="10">
    <source>
        <dbReference type="Proteomes" id="UP000278962"/>
    </source>
</evidence>
<dbReference type="Gene3D" id="1.10.3720.10">
    <property type="entry name" value="MetI-like"/>
    <property type="match status" value="1"/>
</dbReference>
<dbReference type="SUPFAM" id="SSF161098">
    <property type="entry name" value="MetI-like"/>
    <property type="match status" value="1"/>
</dbReference>
<evidence type="ECO:0000256" key="2">
    <source>
        <dbReference type="ARBA" id="ARBA00022448"/>
    </source>
</evidence>
<feature type="transmembrane region" description="Helical" evidence="7">
    <location>
        <begin position="191"/>
        <end position="214"/>
    </location>
</feature>
<proteinExistence type="inferred from homology"/>
<reference evidence="9 10" key="1">
    <citation type="submission" date="2018-10" db="EMBL/GenBank/DDBJ databases">
        <title>Genomic Encyclopedia of Archaeal and Bacterial Type Strains, Phase II (KMG-II): from individual species to whole genera.</title>
        <authorList>
            <person name="Goeker M."/>
        </authorList>
    </citation>
    <scope>NUCLEOTIDE SEQUENCE [LARGE SCALE GENOMIC DNA]</scope>
    <source>
        <strain evidence="9 10">DSM 14954</strain>
    </source>
</reference>
<dbReference type="Pfam" id="PF00528">
    <property type="entry name" value="BPD_transp_1"/>
    <property type="match status" value="1"/>
</dbReference>
<dbReference type="CDD" id="cd06261">
    <property type="entry name" value="TM_PBP2"/>
    <property type="match status" value="1"/>
</dbReference>
<keyword evidence="2 7" id="KW-0813">Transport</keyword>
<keyword evidence="4 7" id="KW-0812">Transmembrane</keyword>
<evidence type="ECO:0000256" key="6">
    <source>
        <dbReference type="ARBA" id="ARBA00023136"/>
    </source>
</evidence>
<keyword evidence="6 7" id="KW-0472">Membrane</keyword>
<evidence type="ECO:0000256" key="3">
    <source>
        <dbReference type="ARBA" id="ARBA00022475"/>
    </source>
</evidence>
<sequence>MTSRAEQTLGYTILGVFSLIALLPVAGIVFTALQDPDGFASFGSIDGLHFSNFSTAWDEANFGTYLRNSVFVAVVVVSVASLLSILAGYAFGLMRFRGSTLLFYVFLLGLMVPMEAIIVPLYYEMRDSWQLQNTYWSIILPQIATSVAFGTFWMRTYFRSVPRSLVEAARLDGASSWFTLWRVLLPLAKPAVLTMAVLLFMWTWNEFLLVLVMITDDGKLTAPLGLSVFQGRNTSDLTLMAAGSVIVALPVVIVYVFLQRHFIRGMLSGAVKG</sequence>
<organism evidence="9 10">
    <name type="scientific">Solirubrobacter pauli</name>
    <dbReference type="NCBI Taxonomy" id="166793"/>
    <lineage>
        <taxon>Bacteria</taxon>
        <taxon>Bacillati</taxon>
        <taxon>Actinomycetota</taxon>
        <taxon>Thermoleophilia</taxon>
        <taxon>Solirubrobacterales</taxon>
        <taxon>Solirubrobacteraceae</taxon>
        <taxon>Solirubrobacter</taxon>
    </lineage>
</organism>
<feature type="domain" description="ABC transmembrane type-1" evidence="8">
    <location>
        <begin position="66"/>
        <end position="258"/>
    </location>
</feature>
<keyword evidence="3" id="KW-1003">Cell membrane</keyword>
<evidence type="ECO:0000313" key="9">
    <source>
        <dbReference type="EMBL" id="RKQ90692.1"/>
    </source>
</evidence>
<keyword evidence="10" id="KW-1185">Reference proteome</keyword>
<dbReference type="GO" id="GO:0005886">
    <property type="term" value="C:plasma membrane"/>
    <property type="evidence" value="ECO:0007669"/>
    <property type="project" value="UniProtKB-SubCell"/>
</dbReference>